<organism evidence="2 3">
    <name type="scientific">Collybiopsis luxurians FD-317 M1</name>
    <dbReference type="NCBI Taxonomy" id="944289"/>
    <lineage>
        <taxon>Eukaryota</taxon>
        <taxon>Fungi</taxon>
        <taxon>Dikarya</taxon>
        <taxon>Basidiomycota</taxon>
        <taxon>Agaricomycotina</taxon>
        <taxon>Agaricomycetes</taxon>
        <taxon>Agaricomycetidae</taxon>
        <taxon>Agaricales</taxon>
        <taxon>Marasmiineae</taxon>
        <taxon>Omphalotaceae</taxon>
        <taxon>Collybiopsis</taxon>
        <taxon>Collybiopsis luxurians</taxon>
    </lineage>
</organism>
<accession>A0A0D0BE62</accession>
<evidence type="ECO:0000313" key="2">
    <source>
        <dbReference type="EMBL" id="KIK62025.1"/>
    </source>
</evidence>
<feature type="compositionally biased region" description="Polar residues" evidence="1">
    <location>
        <begin position="1"/>
        <end position="18"/>
    </location>
</feature>
<proteinExistence type="predicted"/>
<dbReference type="AlphaFoldDB" id="A0A0D0BE62"/>
<sequence>MQDSTGSRSRLFGNQSLLRPSLDVDFPSRDGRATKSLRSAPPGPNLDLDELAPPYSPYALRLPPPGKGSSQHHSILPMTHIHRGERRECQTLRSLAPWRGFTKSASGSSVSSSSSDYSGSMHSSIVTCAYVYTFLYLYFWTCADDASHSSPLVTSLKSLESTTPAYILAMGPILGARLNLSSRSGEAGSEAGSRRLQPLARQAVVLTAKGGEG</sequence>
<protein>
    <submittedName>
        <fullName evidence="2">Uncharacterized protein</fullName>
    </submittedName>
</protein>
<evidence type="ECO:0000256" key="1">
    <source>
        <dbReference type="SAM" id="MobiDB-lite"/>
    </source>
</evidence>
<feature type="region of interest" description="Disordered" evidence="1">
    <location>
        <begin position="1"/>
        <end position="48"/>
    </location>
</feature>
<dbReference type="Proteomes" id="UP000053593">
    <property type="component" value="Unassembled WGS sequence"/>
</dbReference>
<evidence type="ECO:0000313" key="3">
    <source>
        <dbReference type="Proteomes" id="UP000053593"/>
    </source>
</evidence>
<name>A0A0D0BE62_9AGAR</name>
<keyword evidence="3" id="KW-1185">Reference proteome</keyword>
<dbReference type="EMBL" id="KN834769">
    <property type="protein sequence ID" value="KIK62025.1"/>
    <property type="molecule type" value="Genomic_DNA"/>
</dbReference>
<reference evidence="2 3" key="1">
    <citation type="submission" date="2014-04" db="EMBL/GenBank/DDBJ databases">
        <title>Evolutionary Origins and Diversification of the Mycorrhizal Mutualists.</title>
        <authorList>
            <consortium name="DOE Joint Genome Institute"/>
            <consortium name="Mycorrhizal Genomics Consortium"/>
            <person name="Kohler A."/>
            <person name="Kuo A."/>
            <person name="Nagy L.G."/>
            <person name="Floudas D."/>
            <person name="Copeland A."/>
            <person name="Barry K.W."/>
            <person name="Cichocki N."/>
            <person name="Veneault-Fourrey C."/>
            <person name="LaButti K."/>
            <person name="Lindquist E.A."/>
            <person name="Lipzen A."/>
            <person name="Lundell T."/>
            <person name="Morin E."/>
            <person name="Murat C."/>
            <person name="Riley R."/>
            <person name="Ohm R."/>
            <person name="Sun H."/>
            <person name="Tunlid A."/>
            <person name="Henrissat B."/>
            <person name="Grigoriev I.V."/>
            <person name="Hibbett D.S."/>
            <person name="Martin F."/>
        </authorList>
    </citation>
    <scope>NUCLEOTIDE SEQUENCE [LARGE SCALE GENOMIC DNA]</scope>
    <source>
        <strain evidence="2 3">FD-317 M1</strain>
    </source>
</reference>
<gene>
    <name evidence="2" type="ORF">GYMLUDRAFT_243173</name>
</gene>
<dbReference type="HOGENOM" id="CLU_1294541_0_0_1"/>